<dbReference type="Pfam" id="PF06421">
    <property type="entry name" value="LepA_C"/>
    <property type="match status" value="1"/>
</dbReference>
<evidence type="ECO:0000313" key="12">
    <source>
        <dbReference type="Proteomes" id="UP000298138"/>
    </source>
</evidence>
<dbReference type="Gene3D" id="2.40.30.10">
    <property type="entry name" value="Translation factors"/>
    <property type="match status" value="1"/>
</dbReference>
<dbReference type="AlphaFoldDB" id="A0A4S2MPW9"/>
<dbReference type="GO" id="GO:0005525">
    <property type="term" value="F:GTP binding"/>
    <property type="evidence" value="ECO:0007669"/>
    <property type="project" value="UniProtKB-UniRule"/>
</dbReference>
<evidence type="ECO:0000256" key="1">
    <source>
        <dbReference type="ARBA" id="ARBA00005454"/>
    </source>
</evidence>
<evidence type="ECO:0000256" key="7">
    <source>
        <dbReference type="ARBA" id="ARBA00023134"/>
    </source>
</evidence>
<name>A0A4S2MPW9_9PEZI</name>
<dbReference type="InterPro" id="IPR000795">
    <property type="entry name" value="T_Tr_GTP-bd_dom"/>
</dbReference>
<dbReference type="InParanoid" id="A0A4S2MPW9"/>
<comment type="similarity">
    <text evidence="1">Belongs to the TRAFAC class translation factor GTPase superfamily. Classic translation factor GTPase family. LepA subfamily.</text>
</comment>
<comment type="similarity">
    <text evidence="9">Belongs to the GTP-binding elongation factor family. LepA subfamily.</text>
</comment>
<dbReference type="InterPro" id="IPR027417">
    <property type="entry name" value="P-loop_NTPase"/>
</dbReference>
<dbReference type="GO" id="GO:0097177">
    <property type="term" value="F:mitochondrial ribosome binding"/>
    <property type="evidence" value="ECO:0007669"/>
    <property type="project" value="TreeGrafter"/>
</dbReference>
<dbReference type="SUPFAM" id="SSF52540">
    <property type="entry name" value="P-loop containing nucleoside triphosphate hydrolases"/>
    <property type="match status" value="1"/>
</dbReference>
<evidence type="ECO:0000256" key="8">
    <source>
        <dbReference type="ARBA" id="ARBA00023136"/>
    </source>
</evidence>
<comment type="function">
    <text evidence="9">Promotes mitochondrial protein synthesis. May act as a fidelity factor of the translation reaction, by catalyzing a one-codon backward translocation of tRNAs on improperly translocated ribosomes. Binds to mitochondrial ribosomes in a GTP-dependent manner.</text>
</comment>
<evidence type="ECO:0000256" key="3">
    <source>
        <dbReference type="ARBA" id="ARBA00022792"/>
    </source>
</evidence>
<feature type="binding site" evidence="9">
    <location>
        <begin position="71"/>
        <end position="78"/>
    </location>
    <ligand>
        <name>GTP</name>
        <dbReference type="ChEBI" id="CHEBI:37565"/>
    </ligand>
</feature>
<dbReference type="InterPro" id="IPR035654">
    <property type="entry name" value="LepA_IV"/>
</dbReference>
<dbReference type="STRING" id="341454.A0A4S2MPW9"/>
<dbReference type="CDD" id="cd01890">
    <property type="entry name" value="LepA"/>
    <property type="match status" value="1"/>
</dbReference>
<dbReference type="GO" id="GO:0045727">
    <property type="term" value="P:positive regulation of translation"/>
    <property type="evidence" value="ECO:0007669"/>
    <property type="project" value="UniProtKB-UniRule"/>
</dbReference>
<evidence type="ECO:0000256" key="6">
    <source>
        <dbReference type="ARBA" id="ARBA00023128"/>
    </source>
</evidence>
<comment type="catalytic activity">
    <reaction evidence="9">
        <text>GTP + H2O = GDP + phosphate + H(+)</text>
        <dbReference type="Rhea" id="RHEA:19669"/>
        <dbReference type="ChEBI" id="CHEBI:15377"/>
        <dbReference type="ChEBI" id="CHEBI:15378"/>
        <dbReference type="ChEBI" id="CHEBI:37565"/>
        <dbReference type="ChEBI" id="CHEBI:43474"/>
        <dbReference type="ChEBI" id="CHEBI:58189"/>
        <dbReference type="EC" id="3.6.5.n1"/>
    </reaction>
</comment>
<dbReference type="PRINTS" id="PR00315">
    <property type="entry name" value="ELONGATNFCT"/>
</dbReference>
<dbReference type="PANTHER" id="PTHR43512:SF7">
    <property type="entry name" value="TRANSLATION FACTOR GUF1, MITOCHONDRIAL"/>
    <property type="match status" value="1"/>
</dbReference>
<keyword evidence="12" id="KW-1185">Reference proteome</keyword>
<dbReference type="FunFam" id="2.40.30.10:FF:000015">
    <property type="entry name" value="Translation factor GUF1, mitochondrial"/>
    <property type="match status" value="1"/>
</dbReference>
<dbReference type="Pfam" id="PF00679">
    <property type="entry name" value="EFG_C"/>
    <property type="match status" value="1"/>
</dbReference>
<dbReference type="Gene3D" id="3.40.50.300">
    <property type="entry name" value="P-loop containing nucleotide triphosphate hydrolases"/>
    <property type="match status" value="1"/>
</dbReference>
<dbReference type="HAMAP" id="MF_00071">
    <property type="entry name" value="LepA"/>
    <property type="match status" value="1"/>
</dbReference>
<accession>A0A4S2MPW9</accession>
<comment type="subcellular location">
    <subcellularLocation>
        <location evidence="9">Mitochondrion inner membrane</location>
        <topology evidence="9">Peripheral membrane protein</topology>
        <orientation evidence="9">Matrix side</orientation>
    </subcellularLocation>
</comment>
<keyword evidence="5 9" id="KW-0648">Protein biosynthesis</keyword>
<evidence type="ECO:0000256" key="9">
    <source>
        <dbReference type="HAMAP-Rule" id="MF_03137"/>
    </source>
</evidence>
<gene>
    <name evidence="11" type="ORF">EX30DRAFT_243912</name>
</gene>
<dbReference type="CDD" id="cd03709">
    <property type="entry name" value="lepA_C"/>
    <property type="match status" value="1"/>
</dbReference>
<dbReference type="FunFam" id="3.40.50.300:FF:000078">
    <property type="entry name" value="Elongation factor 4"/>
    <property type="match status" value="1"/>
</dbReference>
<dbReference type="Pfam" id="PF03144">
    <property type="entry name" value="GTP_EFTU_D2"/>
    <property type="match status" value="1"/>
</dbReference>
<protein>
    <submittedName>
        <fullName evidence="11">GTP-binding protein lepa</fullName>
    </submittedName>
</protein>
<sequence>MRSLAGSWSLRLNRYPLLSHPPPIRLPFVPSFPRSFSSSRISAASNPISPALEKRIEEIPLERFRNFCIVAHVDHGKSTLSDRLLELTGTIEKGNNKQILDKLDVERERGITVKAQTCTMLYKHKGQDYLFNLVDTPGHVDFRAEVMSSFRSSDSAILLVDASQGVQAQTVANFFLAFAQGLQLIPVLNKIDLPSSDPERALDQMKTHFEIDPESAVSVSAKTGHNVDCILPAVIEQTTPPTGSSEKPLKMLLVDSWYDTYKGVILLVRIFDGVLKPGDNIYSFGTKKKYQIQEVGIMYPLETSTRSLRAGQIGYCYPGMKNVSDAKIGDSFTTVGMEDEVEACEGFEEPKPMVFVGAYPADQGDFNRLDDSIRQLVTNDRSVTLEKESSQALGQGWRMGFLGTLHASVFQDRLRQEHGGALIITAPTVPYMLRYADGREVIISNPAEFPDGEGHHTARPDRLEPYVLATITLPEEYLGKVIELCESNRGVQEELTFWTSQQVILKYKLPLAQLVSDFFGKLKGISKGYASLDYEDAGYEKSDIVRLQLLVNKEPVDAICQVMHRSMTQYAGKQWVSKFKEFVQRELFEVVIQAAVGNKIVARETVKAVRKDVTAKLYGGDRTRRMKLLEKQKDGRKKLQSIGRVTIEQKSFQGFLSKT</sequence>
<dbReference type="InterPro" id="IPR005225">
    <property type="entry name" value="Small_GTP-bd"/>
</dbReference>
<dbReference type="Gene3D" id="3.30.70.240">
    <property type="match status" value="1"/>
</dbReference>
<feature type="domain" description="Tr-type G" evidence="10">
    <location>
        <begin position="62"/>
        <end position="242"/>
    </location>
</feature>
<dbReference type="FunCoup" id="A0A4S2MPW9">
    <property type="interactions" value="715"/>
</dbReference>
<dbReference type="FunFam" id="3.30.70.240:FF:000007">
    <property type="entry name" value="Translation factor GUF1, mitochondrial"/>
    <property type="match status" value="1"/>
</dbReference>
<dbReference type="Gene3D" id="3.30.70.870">
    <property type="entry name" value="Elongation Factor G (Translational Gtpase), domain 3"/>
    <property type="match status" value="1"/>
</dbReference>
<evidence type="ECO:0000256" key="2">
    <source>
        <dbReference type="ARBA" id="ARBA00022741"/>
    </source>
</evidence>
<organism evidence="11 12">
    <name type="scientific">Ascodesmis nigricans</name>
    <dbReference type="NCBI Taxonomy" id="341454"/>
    <lineage>
        <taxon>Eukaryota</taxon>
        <taxon>Fungi</taxon>
        <taxon>Dikarya</taxon>
        <taxon>Ascomycota</taxon>
        <taxon>Pezizomycotina</taxon>
        <taxon>Pezizomycetes</taxon>
        <taxon>Pezizales</taxon>
        <taxon>Ascodesmidaceae</taxon>
        <taxon>Ascodesmis</taxon>
    </lineage>
</organism>
<dbReference type="Pfam" id="PF00009">
    <property type="entry name" value="GTP_EFTU"/>
    <property type="match status" value="1"/>
</dbReference>
<evidence type="ECO:0000256" key="5">
    <source>
        <dbReference type="ARBA" id="ARBA00022917"/>
    </source>
</evidence>
<dbReference type="PROSITE" id="PS51722">
    <property type="entry name" value="G_TR_2"/>
    <property type="match status" value="1"/>
</dbReference>
<dbReference type="InterPro" id="IPR013842">
    <property type="entry name" value="LepA_CTD"/>
</dbReference>
<dbReference type="GO" id="GO:0005743">
    <property type="term" value="C:mitochondrial inner membrane"/>
    <property type="evidence" value="ECO:0007669"/>
    <property type="project" value="UniProtKB-SubCell"/>
</dbReference>
<evidence type="ECO:0000256" key="4">
    <source>
        <dbReference type="ARBA" id="ARBA00022801"/>
    </source>
</evidence>
<feature type="binding site" evidence="9">
    <location>
        <begin position="189"/>
        <end position="192"/>
    </location>
    <ligand>
        <name>GTP</name>
        <dbReference type="ChEBI" id="CHEBI:37565"/>
    </ligand>
</feature>
<keyword evidence="8 9" id="KW-0472">Membrane</keyword>
<dbReference type="PANTHER" id="PTHR43512">
    <property type="entry name" value="TRANSLATION FACTOR GUF1-RELATED"/>
    <property type="match status" value="1"/>
</dbReference>
<keyword evidence="6 9" id="KW-0496">Mitochondrion</keyword>
<dbReference type="NCBIfam" id="TIGR00231">
    <property type="entry name" value="small_GTP"/>
    <property type="match status" value="1"/>
</dbReference>
<dbReference type="InterPro" id="IPR031157">
    <property type="entry name" value="G_TR_CS"/>
</dbReference>
<keyword evidence="7 9" id="KW-0342">GTP-binding</keyword>
<keyword evidence="2 9" id="KW-0547">Nucleotide-binding</keyword>
<dbReference type="InterPro" id="IPR000640">
    <property type="entry name" value="EFG_V-like"/>
</dbReference>
<dbReference type="CDD" id="cd16260">
    <property type="entry name" value="EF4_III"/>
    <property type="match status" value="1"/>
</dbReference>
<dbReference type="FunFam" id="3.30.70.2570:FF:000001">
    <property type="entry name" value="Translation factor GUF1, mitochondrial"/>
    <property type="match status" value="1"/>
</dbReference>
<dbReference type="InterPro" id="IPR035647">
    <property type="entry name" value="EFG_III/V"/>
</dbReference>
<dbReference type="InterPro" id="IPR038363">
    <property type="entry name" value="LepA_C_sf"/>
</dbReference>
<keyword evidence="3 9" id="KW-0999">Mitochondrion inner membrane</keyword>
<dbReference type="InterPro" id="IPR004161">
    <property type="entry name" value="EFTu-like_2"/>
</dbReference>
<proteinExistence type="inferred from homology"/>
<evidence type="ECO:0000259" key="10">
    <source>
        <dbReference type="PROSITE" id="PS51722"/>
    </source>
</evidence>
<dbReference type="OrthoDB" id="1074at2759"/>
<dbReference type="CDD" id="cd03699">
    <property type="entry name" value="EF4_II"/>
    <property type="match status" value="1"/>
</dbReference>
<dbReference type="Gene3D" id="3.30.70.2570">
    <property type="entry name" value="Elongation factor 4, C-terminal domain"/>
    <property type="match status" value="1"/>
</dbReference>
<dbReference type="GO" id="GO:0005759">
    <property type="term" value="C:mitochondrial matrix"/>
    <property type="evidence" value="ECO:0007669"/>
    <property type="project" value="UniProtKB-UniRule"/>
</dbReference>
<dbReference type="InterPro" id="IPR006297">
    <property type="entry name" value="EF-4"/>
</dbReference>
<reference evidence="11 12" key="1">
    <citation type="submission" date="2019-04" db="EMBL/GenBank/DDBJ databases">
        <title>Comparative genomics and transcriptomics to analyze fruiting body development in filamentous ascomycetes.</title>
        <authorList>
            <consortium name="DOE Joint Genome Institute"/>
            <person name="Lutkenhaus R."/>
            <person name="Traeger S."/>
            <person name="Breuer J."/>
            <person name="Kuo A."/>
            <person name="Lipzen A."/>
            <person name="Pangilinan J."/>
            <person name="Dilworth D."/>
            <person name="Sandor L."/>
            <person name="Poggeler S."/>
            <person name="Barry K."/>
            <person name="Grigoriev I.V."/>
            <person name="Nowrousian M."/>
        </authorList>
    </citation>
    <scope>NUCLEOTIDE SEQUENCE [LARGE SCALE GENOMIC DNA]</scope>
    <source>
        <strain evidence="11 12">CBS 389.68</strain>
    </source>
</reference>
<dbReference type="GO" id="GO:0006412">
    <property type="term" value="P:translation"/>
    <property type="evidence" value="ECO:0007669"/>
    <property type="project" value="UniProtKB-KW"/>
</dbReference>
<dbReference type="Proteomes" id="UP000298138">
    <property type="component" value="Unassembled WGS sequence"/>
</dbReference>
<dbReference type="NCBIfam" id="TIGR01393">
    <property type="entry name" value="lepA"/>
    <property type="match status" value="1"/>
</dbReference>
<dbReference type="GO" id="GO:0003924">
    <property type="term" value="F:GTPase activity"/>
    <property type="evidence" value="ECO:0007669"/>
    <property type="project" value="UniProtKB-UniRule"/>
</dbReference>
<keyword evidence="4 9" id="KW-0378">Hydrolase</keyword>
<dbReference type="FunFam" id="3.30.70.870:FF:000004">
    <property type="entry name" value="Translation factor GUF1, mitochondrial"/>
    <property type="match status" value="1"/>
</dbReference>
<dbReference type="SUPFAM" id="SSF54980">
    <property type="entry name" value="EF-G C-terminal domain-like"/>
    <property type="match status" value="2"/>
</dbReference>
<evidence type="ECO:0000313" key="11">
    <source>
        <dbReference type="EMBL" id="TGZ76558.1"/>
    </source>
</evidence>
<feature type="binding site" evidence="9">
    <location>
        <begin position="135"/>
        <end position="139"/>
    </location>
    <ligand>
        <name>GTP</name>
        <dbReference type="ChEBI" id="CHEBI:37565"/>
    </ligand>
</feature>
<dbReference type="EMBL" id="ML220173">
    <property type="protein sequence ID" value="TGZ76558.1"/>
    <property type="molecule type" value="Genomic_DNA"/>
</dbReference>
<dbReference type="PROSITE" id="PS00301">
    <property type="entry name" value="G_TR_1"/>
    <property type="match status" value="1"/>
</dbReference>